<accession>A0A1Y1ZTT7</accession>
<comment type="caution">
    <text evidence="1">The sequence shown here is derived from an EMBL/GenBank/DDBJ whole genome shotgun (WGS) entry which is preliminary data.</text>
</comment>
<gene>
    <name evidence="1" type="ORF">BCR34DRAFT_586723</name>
</gene>
<dbReference type="AlphaFoldDB" id="A0A1Y1ZTT7"/>
<evidence type="ECO:0000313" key="1">
    <source>
        <dbReference type="EMBL" id="ORY13205.1"/>
    </source>
</evidence>
<name>A0A1Y1ZTT7_9PLEO</name>
<keyword evidence="2" id="KW-1185">Reference proteome</keyword>
<dbReference type="Proteomes" id="UP000193144">
    <property type="component" value="Unassembled WGS sequence"/>
</dbReference>
<evidence type="ECO:0000313" key="2">
    <source>
        <dbReference type="Proteomes" id="UP000193144"/>
    </source>
</evidence>
<protein>
    <submittedName>
        <fullName evidence="1">Uncharacterized protein</fullName>
    </submittedName>
</protein>
<reference evidence="1 2" key="1">
    <citation type="submission" date="2016-07" db="EMBL/GenBank/DDBJ databases">
        <title>Pervasive Adenine N6-methylation of Active Genes in Fungi.</title>
        <authorList>
            <consortium name="DOE Joint Genome Institute"/>
            <person name="Mondo S.J."/>
            <person name="Dannebaum R.O."/>
            <person name="Kuo R.C."/>
            <person name="Labutti K."/>
            <person name="Haridas S."/>
            <person name="Kuo A."/>
            <person name="Salamov A."/>
            <person name="Ahrendt S.R."/>
            <person name="Lipzen A."/>
            <person name="Sullivan W."/>
            <person name="Andreopoulos W.B."/>
            <person name="Clum A."/>
            <person name="Lindquist E."/>
            <person name="Daum C."/>
            <person name="Ramamoorthy G.K."/>
            <person name="Gryganskyi A."/>
            <person name="Culley D."/>
            <person name="Magnuson J.K."/>
            <person name="James T.Y."/>
            <person name="O'Malley M.A."/>
            <person name="Stajich J.E."/>
            <person name="Spatafora J.W."/>
            <person name="Visel A."/>
            <person name="Grigoriev I.V."/>
        </authorList>
    </citation>
    <scope>NUCLEOTIDE SEQUENCE [LARGE SCALE GENOMIC DNA]</scope>
    <source>
        <strain evidence="1 2">CBS 115471</strain>
    </source>
</reference>
<sequence>MTACATVPRGCRLGTAIAESGSGCPKLWRCPTDAGTGAGILVASLGQWSSGAASPLAKLDPFPFTWAASGGDHRQQADISPSRNLSTALSTLNPLGQYLICGVLCQNRSVDLFTCSQQRWTETSTLLNHILFAVREVPKRKQNNASHNNELPTPHGHVPWFFRFGLAASFVNSPSITSLICMFAVPY</sequence>
<organism evidence="1 2">
    <name type="scientific">Clohesyomyces aquaticus</name>
    <dbReference type="NCBI Taxonomy" id="1231657"/>
    <lineage>
        <taxon>Eukaryota</taxon>
        <taxon>Fungi</taxon>
        <taxon>Dikarya</taxon>
        <taxon>Ascomycota</taxon>
        <taxon>Pezizomycotina</taxon>
        <taxon>Dothideomycetes</taxon>
        <taxon>Pleosporomycetidae</taxon>
        <taxon>Pleosporales</taxon>
        <taxon>Lindgomycetaceae</taxon>
        <taxon>Clohesyomyces</taxon>
    </lineage>
</organism>
<dbReference type="EMBL" id="MCFA01000044">
    <property type="protein sequence ID" value="ORY13205.1"/>
    <property type="molecule type" value="Genomic_DNA"/>
</dbReference>
<proteinExistence type="predicted"/>